<evidence type="ECO:0000313" key="2">
    <source>
        <dbReference type="Proteomes" id="UP000199365"/>
    </source>
</evidence>
<dbReference type="RefSeq" id="WP_090812299.1">
    <property type="nucleotide sequence ID" value="NZ_FNKX01000004.1"/>
</dbReference>
<dbReference type="Gene3D" id="3.10.450.50">
    <property type="match status" value="1"/>
</dbReference>
<organism evidence="1 2">
    <name type="scientific">Paraburkholderia tuberum</name>
    <dbReference type="NCBI Taxonomy" id="157910"/>
    <lineage>
        <taxon>Bacteria</taxon>
        <taxon>Pseudomonadati</taxon>
        <taxon>Pseudomonadota</taxon>
        <taxon>Betaproteobacteria</taxon>
        <taxon>Burkholderiales</taxon>
        <taxon>Burkholderiaceae</taxon>
        <taxon>Paraburkholderia</taxon>
    </lineage>
</organism>
<dbReference type="EMBL" id="FNKX01000004">
    <property type="protein sequence ID" value="SDR61499.1"/>
    <property type="molecule type" value="Genomic_DNA"/>
</dbReference>
<protein>
    <submittedName>
        <fullName evidence="1">Predicted ester cyclase</fullName>
    </submittedName>
</protein>
<dbReference type="GO" id="GO:0030638">
    <property type="term" value="P:polyketide metabolic process"/>
    <property type="evidence" value="ECO:0007669"/>
    <property type="project" value="InterPro"/>
</dbReference>
<evidence type="ECO:0000313" key="1">
    <source>
        <dbReference type="EMBL" id="SDR61499.1"/>
    </source>
</evidence>
<proteinExistence type="predicted"/>
<keyword evidence="2" id="KW-1185">Reference proteome</keyword>
<name>A0A1H1KI90_9BURK</name>
<dbReference type="Proteomes" id="UP000199365">
    <property type="component" value="Unassembled WGS sequence"/>
</dbReference>
<accession>A0A1H1KI90</accession>
<dbReference type="STRING" id="157910.SAMN05445850_7792"/>
<dbReference type="AlphaFoldDB" id="A0A1H1KI90"/>
<reference evidence="2" key="1">
    <citation type="submission" date="2016-10" db="EMBL/GenBank/DDBJ databases">
        <authorList>
            <person name="Varghese N."/>
            <person name="Submissions S."/>
        </authorList>
    </citation>
    <scope>NUCLEOTIDE SEQUENCE [LARGE SCALE GENOMIC DNA]</scope>
    <source>
        <strain evidence="2">DUS833</strain>
    </source>
</reference>
<dbReference type="SUPFAM" id="SSF54427">
    <property type="entry name" value="NTF2-like"/>
    <property type="match status" value="1"/>
</dbReference>
<sequence>MEPLQVPLKGDPGLTLEEMKRFVADHFEDFVNRKKPEVASANFSADFLGRDEPSGHQVGPEAAMAMMKAAYQKWPDLHVTIEDMISEGDKVMVRNTWRATDVISGKKIEFHGFVLSRFANRKIVERWATLTTPCEA</sequence>
<dbReference type="Pfam" id="PF07366">
    <property type="entry name" value="SnoaL"/>
    <property type="match status" value="1"/>
</dbReference>
<dbReference type="InterPro" id="IPR032710">
    <property type="entry name" value="NTF2-like_dom_sf"/>
</dbReference>
<dbReference type="InterPro" id="IPR009959">
    <property type="entry name" value="Cyclase_SnoaL-like"/>
</dbReference>
<gene>
    <name evidence="1" type="ORF">SAMN05445850_7792</name>
</gene>